<evidence type="ECO:0000256" key="5">
    <source>
        <dbReference type="ARBA" id="ARBA00012401"/>
    </source>
</evidence>
<evidence type="ECO:0000256" key="7">
    <source>
        <dbReference type="ARBA" id="ARBA00022679"/>
    </source>
</evidence>
<comment type="similarity">
    <text evidence="4">Belongs to the protein kinase superfamily. TKL Ser/Thr protein kinase family. TGFB receptor subfamily.</text>
</comment>
<keyword evidence="10 23" id="KW-0732">Signal</keyword>
<evidence type="ECO:0000259" key="24">
    <source>
        <dbReference type="PROSITE" id="PS50011"/>
    </source>
</evidence>
<keyword evidence="15 22" id="KW-1133">Transmembrane helix</keyword>
<evidence type="ECO:0000256" key="23">
    <source>
        <dbReference type="SAM" id="SignalP"/>
    </source>
</evidence>
<evidence type="ECO:0000256" key="11">
    <source>
        <dbReference type="ARBA" id="ARBA00022741"/>
    </source>
</evidence>
<comment type="catalytic activity">
    <reaction evidence="20">
        <text>L-threonyl-[receptor-protein] + ATP = O-phospho-L-threonyl-[receptor-protein] + ADP + H(+)</text>
        <dbReference type="Rhea" id="RHEA:44880"/>
        <dbReference type="Rhea" id="RHEA-COMP:11024"/>
        <dbReference type="Rhea" id="RHEA-COMP:11025"/>
        <dbReference type="ChEBI" id="CHEBI:15378"/>
        <dbReference type="ChEBI" id="CHEBI:30013"/>
        <dbReference type="ChEBI" id="CHEBI:30616"/>
        <dbReference type="ChEBI" id="CHEBI:61977"/>
        <dbReference type="ChEBI" id="CHEBI:456216"/>
        <dbReference type="EC" id="2.7.11.30"/>
    </reaction>
</comment>
<evidence type="ECO:0000256" key="16">
    <source>
        <dbReference type="ARBA" id="ARBA00023136"/>
    </source>
</evidence>
<name>A0A0L7RB00_9HYME</name>
<dbReference type="PANTHER" id="PTHR23255:SF100">
    <property type="entry name" value="RECEPTOR PROTEIN SERINE_THREONINE KINASE"/>
    <property type="match status" value="1"/>
</dbReference>
<evidence type="ECO:0000256" key="2">
    <source>
        <dbReference type="ARBA" id="ARBA00001946"/>
    </source>
</evidence>
<dbReference type="Gene3D" id="1.10.510.10">
    <property type="entry name" value="Transferase(Phosphotransferase) domain 1"/>
    <property type="match status" value="1"/>
</dbReference>
<dbReference type="InterPro" id="IPR000719">
    <property type="entry name" value="Prot_kinase_dom"/>
</dbReference>
<dbReference type="GO" id="GO:0030509">
    <property type="term" value="P:BMP signaling pathway"/>
    <property type="evidence" value="ECO:0007669"/>
    <property type="project" value="TreeGrafter"/>
</dbReference>
<evidence type="ECO:0000256" key="17">
    <source>
        <dbReference type="ARBA" id="ARBA00023170"/>
    </source>
</evidence>
<dbReference type="SUPFAM" id="SSF57302">
    <property type="entry name" value="Snake toxin-like"/>
    <property type="match status" value="1"/>
</dbReference>
<dbReference type="AlphaFoldDB" id="A0A0L7RB00"/>
<evidence type="ECO:0000256" key="10">
    <source>
        <dbReference type="ARBA" id="ARBA00022729"/>
    </source>
</evidence>
<dbReference type="CDD" id="cd14054">
    <property type="entry name" value="STKc_BMPR2_AMHR2"/>
    <property type="match status" value="1"/>
</dbReference>
<dbReference type="Proteomes" id="UP000053825">
    <property type="component" value="Unassembled WGS sequence"/>
</dbReference>
<dbReference type="InterPro" id="IPR045860">
    <property type="entry name" value="Snake_toxin-like_sf"/>
</dbReference>
<dbReference type="PANTHER" id="PTHR23255">
    <property type="entry name" value="TRANSFORMING GROWTH FACTOR-BETA RECEPTOR TYPE I AND II"/>
    <property type="match status" value="1"/>
</dbReference>
<evidence type="ECO:0000256" key="9">
    <source>
        <dbReference type="ARBA" id="ARBA00022723"/>
    </source>
</evidence>
<gene>
    <name evidence="25" type="ORF">WH47_03255</name>
</gene>
<comment type="cofactor">
    <cofactor evidence="1">
        <name>Mn(2+)</name>
        <dbReference type="ChEBI" id="CHEBI:29035"/>
    </cofactor>
</comment>
<evidence type="ECO:0000256" key="3">
    <source>
        <dbReference type="ARBA" id="ARBA00004479"/>
    </source>
</evidence>
<keyword evidence="9" id="KW-0479">Metal-binding</keyword>
<evidence type="ECO:0000256" key="12">
    <source>
        <dbReference type="ARBA" id="ARBA00022777"/>
    </source>
</evidence>
<dbReference type="InterPro" id="IPR000333">
    <property type="entry name" value="TGFB_receptor"/>
</dbReference>
<dbReference type="GO" id="GO:0005524">
    <property type="term" value="F:ATP binding"/>
    <property type="evidence" value="ECO:0007669"/>
    <property type="project" value="UniProtKB-UniRule"/>
</dbReference>
<dbReference type="OrthoDB" id="669224at2759"/>
<feature type="transmembrane region" description="Helical" evidence="22">
    <location>
        <begin position="173"/>
        <end position="199"/>
    </location>
</feature>
<protein>
    <recommendedName>
        <fullName evidence="5">receptor protein serine/threonine kinase</fullName>
        <ecNumber evidence="5">2.7.11.30</ecNumber>
    </recommendedName>
</protein>
<keyword evidence="14" id="KW-0460">Magnesium</keyword>
<comment type="cofactor">
    <cofactor evidence="2">
        <name>Mg(2+)</name>
        <dbReference type="ChEBI" id="CHEBI:18420"/>
    </cofactor>
</comment>
<feature type="binding site" evidence="21">
    <location>
        <position position="260"/>
    </location>
    <ligand>
        <name>ATP</name>
        <dbReference type="ChEBI" id="CHEBI:30616"/>
    </ligand>
</feature>
<keyword evidence="12" id="KW-0418">Kinase</keyword>
<evidence type="ECO:0000313" key="26">
    <source>
        <dbReference type="Proteomes" id="UP000053825"/>
    </source>
</evidence>
<evidence type="ECO:0000256" key="4">
    <source>
        <dbReference type="ARBA" id="ARBA00009605"/>
    </source>
</evidence>
<proteinExistence type="inferred from homology"/>
<keyword evidence="6" id="KW-0723">Serine/threonine-protein kinase</keyword>
<evidence type="ECO:0000256" key="22">
    <source>
        <dbReference type="SAM" id="Phobius"/>
    </source>
</evidence>
<evidence type="ECO:0000256" key="15">
    <source>
        <dbReference type="ARBA" id="ARBA00022989"/>
    </source>
</evidence>
<evidence type="ECO:0000256" key="14">
    <source>
        <dbReference type="ARBA" id="ARBA00022842"/>
    </source>
</evidence>
<organism evidence="25 26">
    <name type="scientific">Habropoda laboriosa</name>
    <dbReference type="NCBI Taxonomy" id="597456"/>
    <lineage>
        <taxon>Eukaryota</taxon>
        <taxon>Metazoa</taxon>
        <taxon>Ecdysozoa</taxon>
        <taxon>Arthropoda</taxon>
        <taxon>Hexapoda</taxon>
        <taxon>Insecta</taxon>
        <taxon>Pterygota</taxon>
        <taxon>Neoptera</taxon>
        <taxon>Endopterygota</taxon>
        <taxon>Hymenoptera</taxon>
        <taxon>Apocrita</taxon>
        <taxon>Aculeata</taxon>
        <taxon>Apoidea</taxon>
        <taxon>Anthophila</taxon>
        <taxon>Apidae</taxon>
        <taxon>Habropoda</taxon>
    </lineage>
</organism>
<evidence type="ECO:0000313" key="25">
    <source>
        <dbReference type="EMBL" id="KOC68097.1"/>
    </source>
</evidence>
<feature type="chain" id="PRO_5005575171" description="receptor protein serine/threonine kinase" evidence="23">
    <location>
        <begin position="19"/>
        <end position="958"/>
    </location>
</feature>
<keyword evidence="26" id="KW-1185">Reference proteome</keyword>
<keyword evidence="17 25" id="KW-0675">Receptor</keyword>
<keyword evidence="16 22" id="KW-0472">Membrane</keyword>
<evidence type="ECO:0000256" key="13">
    <source>
        <dbReference type="ARBA" id="ARBA00022840"/>
    </source>
</evidence>
<dbReference type="EC" id="2.7.11.30" evidence="5"/>
<dbReference type="PROSITE" id="PS00107">
    <property type="entry name" value="PROTEIN_KINASE_ATP"/>
    <property type="match status" value="1"/>
</dbReference>
<evidence type="ECO:0000256" key="6">
    <source>
        <dbReference type="ARBA" id="ARBA00022527"/>
    </source>
</evidence>
<dbReference type="Pfam" id="PF07714">
    <property type="entry name" value="PK_Tyr_Ser-Thr"/>
    <property type="match status" value="1"/>
</dbReference>
<evidence type="ECO:0000256" key="20">
    <source>
        <dbReference type="ARBA" id="ARBA00048773"/>
    </source>
</evidence>
<sequence length="958" mass="107765">MKAIVSITLIVLLHGISSISISASRICASRKKSIENFPLKQNTPNVPENLSHNNNVAHITKDDNIKFEICTNFCHALWQEDKTANGTEIIILSQGCWKQSGEQKCETSECIALPRSTKALNNTKFCCCNGDHCNLNINSTNILYSENNVHSSTPAENNQPTTEYLEQSDSGRWILIITSVLLCMLLLVCIVALVVYRVYHTNMLARLGKPLPYTDQFMDSTALRSGTYTVDHLKLTAVVGQGRYGSVWQGSVGDQDVAVKIFPSHYRNYFQNERDTYCLPFMEHPSLLSYYGVDERVNMEGSVEYLLVLSFAPGGTLTDFLRTHTIDWITFCKMGLSMVKGLAYLHTDVHKGDKFKPCIAHRDINSRNILIKADGTCCICDLGLAVQISGSKYYSNGEEQHAEIKSINDVGTLRYMAPEILEGAVNLRDCESSLKQIDVYAMGLVIWELVSRCTDIYVLGSEVPPYRQPYEKEIGLHPTFEQMQGLVSRNKARPLLEGNLVDRPGVRLIRETMEDCWDADAEARLTALCIEERLSELQSHRVTMHFTDGSPMVNSHCTLVPSTTNSLYSESSHHDNVHVTQLVSHTVQDSSSNEGGIVENLVTLSPSESIVHEHSFKNSNEVAIYNHTQALQPYQGRNPCMERNLMLQSDSCEDLGCNGNVLVDKSMKHACNDQYRIVSEAQGLVSHDYLSQHTTQLTQLRPATPIPYVQNVISDDGTSSYGKRKQTNVHEICSQESPRKKIFGWSNFKKLLVNKKMYPYNKYQIDREDSKSNLLSKQNVQIKTVETNVTISPGGKYVNGIITKTPIFTSTLDKNDKNAIQISKQKFDNDNNTNVRPSTLPLVNLRNKKSENISRQESIDKFNEVFNVGSNVNLLKDPHMRIKTPGDLPPSVRKIRGRGHSTARFSLYDDRMMCNILSEEDDRSDKAVWNSVPFGMDLGDNDDKHSPTKFNTKNVTCF</sequence>
<evidence type="ECO:0000256" key="21">
    <source>
        <dbReference type="PROSITE-ProRule" id="PRU10141"/>
    </source>
</evidence>
<evidence type="ECO:0000256" key="8">
    <source>
        <dbReference type="ARBA" id="ARBA00022692"/>
    </source>
</evidence>
<keyword evidence="11 21" id="KW-0547">Nucleotide-binding</keyword>
<dbReference type="PROSITE" id="PS50011">
    <property type="entry name" value="PROTEIN_KINASE_DOM"/>
    <property type="match status" value="1"/>
</dbReference>
<dbReference type="GO" id="GO:0043235">
    <property type="term" value="C:receptor complex"/>
    <property type="evidence" value="ECO:0007669"/>
    <property type="project" value="TreeGrafter"/>
</dbReference>
<feature type="domain" description="Protein kinase" evidence="24">
    <location>
        <begin position="233"/>
        <end position="543"/>
    </location>
</feature>
<dbReference type="FunFam" id="3.30.200.20:FF:000094">
    <property type="entry name" value="Serine/threonine-protein kinase receptor"/>
    <property type="match status" value="1"/>
</dbReference>
<keyword evidence="8 22" id="KW-0812">Transmembrane</keyword>
<comment type="catalytic activity">
    <reaction evidence="19">
        <text>L-seryl-[receptor-protein] + ATP = O-phospho-L-seryl-[receptor-protein] + ADP + H(+)</text>
        <dbReference type="Rhea" id="RHEA:18673"/>
        <dbReference type="Rhea" id="RHEA-COMP:11022"/>
        <dbReference type="Rhea" id="RHEA-COMP:11023"/>
        <dbReference type="ChEBI" id="CHEBI:15378"/>
        <dbReference type="ChEBI" id="CHEBI:29999"/>
        <dbReference type="ChEBI" id="CHEBI:30616"/>
        <dbReference type="ChEBI" id="CHEBI:83421"/>
        <dbReference type="ChEBI" id="CHEBI:456216"/>
        <dbReference type="EC" id="2.7.11.30"/>
    </reaction>
</comment>
<evidence type="ECO:0000256" key="18">
    <source>
        <dbReference type="ARBA" id="ARBA00023180"/>
    </source>
</evidence>
<evidence type="ECO:0000256" key="1">
    <source>
        <dbReference type="ARBA" id="ARBA00001936"/>
    </source>
</evidence>
<dbReference type="InterPro" id="IPR017441">
    <property type="entry name" value="Protein_kinase_ATP_BS"/>
</dbReference>
<comment type="subcellular location">
    <subcellularLocation>
        <location evidence="3">Membrane</location>
        <topology evidence="3">Single-pass type I membrane protein</topology>
    </subcellularLocation>
</comment>
<evidence type="ECO:0000256" key="19">
    <source>
        <dbReference type="ARBA" id="ARBA00047681"/>
    </source>
</evidence>
<dbReference type="GO" id="GO:0005024">
    <property type="term" value="F:transforming growth factor beta receptor activity"/>
    <property type="evidence" value="ECO:0007669"/>
    <property type="project" value="TreeGrafter"/>
</dbReference>
<reference evidence="25 26" key="1">
    <citation type="submission" date="2015-07" db="EMBL/GenBank/DDBJ databases">
        <title>The genome of Habropoda laboriosa.</title>
        <authorList>
            <person name="Pan H."/>
            <person name="Kapheim K."/>
        </authorList>
    </citation>
    <scope>NUCLEOTIDE SEQUENCE [LARGE SCALE GENOMIC DNA]</scope>
    <source>
        <strain evidence="25">0110345459</strain>
    </source>
</reference>
<dbReference type="Gene3D" id="2.10.60.10">
    <property type="entry name" value="CD59"/>
    <property type="match status" value="1"/>
</dbReference>
<keyword evidence="7" id="KW-0808">Transferase</keyword>
<dbReference type="SUPFAM" id="SSF56112">
    <property type="entry name" value="Protein kinase-like (PK-like)"/>
    <property type="match status" value="1"/>
</dbReference>
<dbReference type="CDD" id="cd23533">
    <property type="entry name" value="TFP_LU_ECD_BMPR2_like"/>
    <property type="match status" value="1"/>
</dbReference>
<feature type="signal peptide" evidence="23">
    <location>
        <begin position="1"/>
        <end position="18"/>
    </location>
</feature>
<accession>A0A0L7RB00</accession>
<dbReference type="InterPro" id="IPR001245">
    <property type="entry name" value="Ser-Thr/Tyr_kinase_cat_dom"/>
</dbReference>
<dbReference type="GO" id="GO:0005886">
    <property type="term" value="C:plasma membrane"/>
    <property type="evidence" value="ECO:0007669"/>
    <property type="project" value="TreeGrafter"/>
</dbReference>
<dbReference type="FunFam" id="1.10.510.10:FF:000487">
    <property type="entry name" value="Anti-Muellerian hormone type-2 receptor"/>
    <property type="match status" value="1"/>
</dbReference>
<dbReference type="STRING" id="597456.A0A0L7RB00"/>
<keyword evidence="18" id="KW-0325">Glycoprotein</keyword>
<dbReference type="InterPro" id="IPR011009">
    <property type="entry name" value="Kinase-like_dom_sf"/>
</dbReference>
<dbReference type="EMBL" id="KQ414617">
    <property type="protein sequence ID" value="KOC68097.1"/>
    <property type="molecule type" value="Genomic_DNA"/>
</dbReference>
<keyword evidence="13 21" id="KW-0067">ATP-binding</keyword>
<dbReference type="Gene3D" id="3.30.200.20">
    <property type="entry name" value="Phosphorylase Kinase, domain 1"/>
    <property type="match status" value="1"/>
</dbReference>